<dbReference type="InterPro" id="IPR036527">
    <property type="entry name" value="SCP2_sterol-bd_dom_sf"/>
</dbReference>
<evidence type="ECO:0000256" key="3">
    <source>
        <dbReference type="SAM" id="MobiDB-lite"/>
    </source>
</evidence>
<dbReference type="GO" id="GO:0016705">
    <property type="term" value="F:oxidoreductase activity, acting on paired donors, with incorporation or reduction of molecular oxygen"/>
    <property type="evidence" value="ECO:0007669"/>
    <property type="project" value="InterPro"/>
</dbReference>
<dbReference type="AlphaFoldDB" id="H0E861"/>
<evidence type="ECO:0000259" key="5">
    <source>
        <dbReference type="Pfam" id="PF02036"/>
    </source>
</evidence>
<feature type="region of interest" description="Disordered" evidence="3">
    <location>
        <begin position="431"/>
        <end position="456"/>
    </location>
</feature>
<dbReference type="PANTHER" id="PTHR30137:SF8">
    <property type="entry name" value="BLR5498 PROTEIN"/>
    <property type="match status" value="1"/>
</dbReference>
<dbReference type="OrthoDB" id="5241801at2"/>
<dbReference type="RefSeq" id="WP_007576654.1">
    <property type="nucleotide sequence ID" value="NZ_AGUD01000240.1"/>
</dbReference>
<dbReference type="InterPro" id="IPR036661">
    <property type="entry name" value="Luciferase-like_sf"/>
</dbReference>
<evidence type="ECO:0008006" key="8">
    <source>
        <dbReference type="Google" id="ProtNLM"/>
    </source>
</evidence>
<dbReference type="PANTHER" id="PTHR30137">
    <property type="entry name" value="LUCIFERASE-LIKE MONOOXYGENASE"/>
    <property type="match status" value="1"/>
</dbReference>
<dbReference type="Pfam" id="PF02036">
    <property type="entry name" value="SCP2"/>
    <property type="match status" value="1"/>
</dbReference>
<name>H0E861_9ACTN</name>
<dbReference type="SUPFAM" id="SSF51679">
    <property type="entry name" value="Bacterial luciferase-like"/>
    <property type="match status" value="1"/>
</dbReference>
<sequence length="626" mass="65970">MRFALLLEALHPRPWAPTGDGRRLRDLVDLAVDAEQLGFARVWLPERHFHEELHHAGPPEALLGAIATRTRRLGLGLGPLLAHPHVQHPARLAASVAALDALSGGRVAVAFAEPSSAIELQPLRIARSTTRAAADRTIAQVARLLAEEPFTGEDDPEGLPVRQLVPRPLQRPHPPLWRACDRPDDVRVAAESGLGALVRTLLEPDEAAEWVAEHRAVLRSGRCVPLGAAIEGGLAVTLPVHVAEDPATALAEGLDAIHLHRHLLDHHTRFGAHRPGRTRVAEQFERRRAGVGYDPAPILADPDGPLAVRVGGSIRGAVGDPDQVIELLARYRDAGVEEILLVPPVGLLDRDLLRRSLELLGRIVLPELDEDEDDEDAVVADDPEISAALARRRPIPVERETIVLPREDGVDDDVPAPPIGLGTVSGAVSGDAPVGRAGESPAGAADHGVASHGSGNGIPAGGEVVAAASNGGGVSEAIARRGAIDALRAVLARGSGAAFGALLDRGGPSLLRRTVASDPALTVVFRGMARALRPAARAGAFKGELQFDLVEADGRVRAWTVEATPLRSVARRGAAREPSLTLRLAPDDLLRLAGGRIDAGSALLAGRLDLEGDLALAVRLGDLFRG</sequence>
<protein>
    <recommendedName>
        <fullName evidence="8">LLM class flavin-dependent oxidoreductase</fullName>
    </recommendedName>
</protein>
<evidence type="ECO:0000259" key="4">
    <source>
        <dbReference type="Pfam" id="PF00296"/>
    </source>
</evidence>
<evidence type="ECO:0000313" key="7">
    <source>
        <dbReference type="Proteomes" id="UP000005143"/>
    </source>
</evidence>
<accession>H0E861</accession>
<keyword evidence="1" id="KW-0560">Oxidoreductase</keyword>
<dbReference type="Proteomes" id="UP000005143">
    <property type="component" value="Unassembled WGS sequence"/>
</dbReference>
<feature type="domain" description="Luciferase-like" evidence="4">
    <location>
        <begin position="13"/>
        <end position="337"/>
    </location>
</feature>
<keyword evidence="7" id="KW-1185">Reference proteome</keyword>
<dbReference type="Gene3D" id="3.20.20.30">
    <property type="entry name" value="Luciferase-like domain"/>
    <property type="match status" value="1"/>
</dbReference>
<dbReference type="InterPro" id="IPR011251">
    <property type="entry name" value="Luciferase-like_dom"/>
</dbReference>
<evidence type="ECO:0000256" key="2">
    <source>
        <dbReference type="ARBA" id="ARBA00023033"/>
    </source>
</evidence>
<evidence type="ECO:0000313" key="6">
    <source>
        <dbReference type="EMBL" id="EHN10126.1"/>
    </source>
</evidence>
<dbReference type="SUPFAM" id="SSF55718">
    <property type="entry name" value="SCP-like"/>
    <property type="match status" value="1"/>
</dbReference>
<dbReference type="EMBL" id="AGUD01000240">
    <property type="protein sequence ID" value="EHN10126.1"/>
    <property type="molecule type" value="Genomic_DNA"/>
</dbReference>
<dbReference type="Gene3D" id="3.30.1050.10">
    <property type="entry name" value="SCP2 sterol-binding domain"/>
    <property type="match status" value="1"/>
</dbReference>
<evidence type="ECO:0000256" key="1">
    <source>
        <dbReference type="ARBA" id="ARBA00023002"/>
    </source>
</evidence>
<dbReference type="InterPro" id="IPR050766">
    <property type="entry name" value="Bact_Lucif_Oxidored"/>
</dbReference>
<comment type="caution">
    <text evidence="6">The sequence shown here is derived from an EMBL/GenBank/DDBJ whole genome shotgun (WGS) entry which is preliminary data.</text>
</comment>
<dbReference type="InterPro" id="IPR003033">
    <property type="entry name" value="SCP2_sterol-bd_dom"/>
</dbReference>
<dbReference type="GO" id="GO:0005829">
    <property type="term" value="C:cytosol"/>
    <property type="evidence" value="ECO:0007669"/>
    <property type="project" value="TreeGrafter"/>
</dbReference>
<feature type="domain" description="SCP2" evidence="5">
    <location>
        <begin position="537"/>
        <end position="624"/>
    </location>
</feature>
<dbReference type="GO" id="GO:0004497">
    <property type="term" value="F:monooxygenase activity"/>
    <property type="evidence" value="ECO:0007669"/>
    <property type="project" value="UniProtKB-KW"/>
</dbReference>
<gene>
    <name evidence="6" type="ORF">PAI11_30190</name>
</gene>
<reference evidence="6 7" key="1">
    <citation type="journal article" date="2013" name="Biodegradation">
        <title>Quantitative proteomic analysis of ibuprofen-degrading Patulibacter sp. strain I11.</title>
        <authorList>
            <person name="Almeida B."/>
            <person name="Kjeldal H."/>
            <person name="Lolas I."/>
            <person name="Knudsen A.D."/>
            <person name="Carvalho G."/>
            <person name="Nielsen K.L."/>
            <person name="Barreto Crespo M.T."/>
            <person name="Stensballe A."/>
            <person name="Nielsen J.L."/>
        </authorList>
    </citation>
    <scope>NUCLEOTIDE SEQUENCE [LARGE SCALE GENOMIC DNA]</scope>
    <source>
        <strain evidence="6 7">I11</strain>
    </source>
</reference>
<dbReference type="Pfam" id="PF00296">
    <property type="entry name" value="Bac_luciferase"/>
    <property type="match status" value="1"/>
</dbReference>
<keyword evidence="2" id="KW-0503">Monooxygenase</keyword>
<dbReference type="PATRIC" id="fig|1097667.3.peg.2993"/>
<organism evidence="6 7">
    <name type="scientific">Patulibacter medicamentivorans</name>
    <dbReference type="NCBI Taxonomy" id="1097667"/>
    <lineage>
        <taxon>Bacteria</taxon>
        <taxon>Bacillati</taxon>
        <taxon>Actinomycetota</taxon>
        <taxon>Thermoleophilia</taxon>
        <taxon>Solirubrobacterales</taxon>
        <taxon>Patulibacteraceae</taxon>
        <taxon>Patulibacter</taxon>
    </lineage>
</organism>
<proteinExistence type="predicted"/>